<comment type="subunit">
    <text evidence="6">Interacts with UvrB in an incision complex.</text>
</comment>
<dbReference type="Pfam" id="PF14520">
    <property type="entry name" value="HHH_5"/>
    <property type="match status" value="1"/>
</dbReference>
<dbReference type="Gene3D" id="1.10.150.20">
    <property type="entry name" value="5' to 3' exonuclease, C-terminal subdomain"/>
    <property type="match status" value="1"/>
</dbReference>
<dbReference type="SUPFAM" id="SSF46600">
    <property type="entry name" value="C-terminal UvrC-binding domain of UvrB"/>
    <property type="match status" value="1"/>
</dbReference>
<keyword evidence="12" id="KW-1185">Reference proteome</keyword>
<dbReference type="InterPro" id="IPR010994">
    <property type="entry name" value="RuvA_2-like"/>
</dbReference>
<dbReference type="Gene3D" id="3.30.420.340">
    <property type="entry name" value="UvrC, RNAse H endonuclease domain"/>
    <property type="match status" value="1"/>
</dbReference>
<dbReference type="SMART" id="SM00278">
    <property type="entry name" value="HhH1"/>
    <property type="match status" value="2"/>
</dbReference>
<evidence type="ECO:0000259" key="8">
    <source>
        <dbReference type="PROSITE" id="PS50164"/>
    </source>
</evidence>
<dbReference type="NCBIfam" id="NF001824">
    <property type="entry name" value="PRK00558.1-5"/>
    <property type="match status" value="1"/>
</dbReference>
<dbReference type="InterPro" id="IPR050066">
    <property type="entry name" value="UvrABC_protein_C"/>
</dbReference>
<keyword evidence="5 6" id="KW-0234">DNA repair</keyword>
<keyword evidence="3 6" id="KW-0228">DNA excision</keyword>
<evidence type="ECO:0000256" key="1">
    <source>
        <dbReference type="ARBA" id="ARBA00022490"/>
    </source>
</evidence>
<keyword evidence="1 6" id="KW-0963">Cytoplasm</keyword>
<dbReference type="GO" id="GO:0009381">
    <property type="term" value="F:excinuclease ABC activity"/>
    <property type="evidence" value="ECO:0007669"/>
    <property type="project" value="UniProtKB-UniRule"/>
</dbReference>
<feature type="domain" description="GIY-YIG" evidence="8">
    <location>
        <begin position="9"/>
        <end position="88"/>
    </location>
</feature>
<reference evidence="11 12" key="1">
    <citation type="submission" date="2016-05" db="EMBL/GenBank/DDBJ databases">
        <title>Microbial consortia oxidize butane by reversing methanogenesis.</title>
        <authorList>
            <person name="Laso-Perez R."/>
            <person name="Richter M."/>
            <person name="Wegener G."/>
            <person name="Musat F."/>
        </authorList>
    </citation>
    <scope>NUCLEOTIDE SEQUENCE [LARGE SCALE GENOMIC DNA]</scope>
    <source>
        <strain evidence="11">BOX1</strain>
    </source>
</reference>
<dbReference type="AlphaFoldDB" id="A0A1F2P434"/>
<dbReference type="Pfam" id="PF02151">
    <property type="entry name" value="UVR"/>
    <property type="match status" value="1"/>
</dbReference>
<dbReference type="Pfam" id="PF22920">
    <property type="entry name" value="UvrC_RNaseH"/>
    <property type="match status" value="1"/>
</dbReference>
<comment type="caution">
    <text evidence="11">The sequence shown here is derived from an EMBL/GenBank/DDBJ whole genome shotgun (WGS) entry which is preliminary data.</text>
</comment>
<dbReference type="CDD" id="cd10434">
    <property type="entry name" value="GIY-YIG_UvrC_Cho"/>
    <property type="match status" value="1"/>
</dbReference>
<evidence type="ECO:0000256" key="5">
    <source>
        <dbReference type="ARBA" id="ARBA00023204"/>
    </source>
</evidence>
<dbReference type="PANTHER" id="PTHR30562">
    <property type="entry name" value="UVRC/OXIDOREDUCTASE"/>
    <property type="match status" value="1"/>
</dbReference>
<dbReference type="SUPFAM" id="SSF47781">
    <property type="entry name" value="RuvA domain 2-like"/>
    <property type="match status" value="1"/>
</dbReference>
<keyword evidence="2 6" id="KW-0227">DNA damage</keyword>
<evidence type="ECO:0000259" key="7">
    <source>
        <dbReference type="PROSITE" id="PS50151"/>
    </source>
</evidence>
<feature type="domain" description="UvrC family homology region profile" evidence="9">
    <location>
        <begin position="248"/>
        <end position="459"/>
    </location>
</feature>
<protein>
    <recommendedName>
        <fullName evidence="6">UvrABC system protein C</fullName>
        <shortName evidence="6">Protein UvrC</shortName>
    </recommendedName>
    <alternativeName>
        <fullName evidence="6">Excinuclease ABC subunit C</fullName>
    </alternativeName>
</protein>
<dbReference type="PATRIC" id="fig|1839936.3.peg.1173"/>
<evidence type="ECO:0000256" key="6">
    <source>
        <dbReference type="HAMAP-Rule" id="MF_00203"/>
    </source>
</evidence>
<dbReference type="GO" id="GO:0006289">
    <property type="term" value="P:nucleotide-excision repair"/>
    <property type="evidence" value="ECO:0007669"/>
    <property type="project" value="UniProtKB-UniRule"/>
</dbReference>
<dbReference type="InterPro" id="IPR038476">
    <property type="entry name" value="UvrC_RNase_H_dom_sf"/>
</dbReference>
<dbReference type="GO" id="GO:0009380">
    <property type="term" value="C:excinuclease repair complex"/>
    <property type="evidence" value="ECO:0007669"/>
    <property type="project" value="InterPro"/>
</dbReference>
<dbReference type="InterPro" id="IPR047296">
    <property type="entry name" value="GIY-YIG_UvrC_Cho"/>
</dbReference>
<dbReference type="SMART" id="SM00465">
    <property type="entry name" value="GIYc"/>
    <property type="match status" value="1"/>
</dbReference>
<comment type="subcellular location">
    <subcellularLocation>
        <location evidence="6">Cytoplasm</location>
    </subcellularLocation>
</comment>
<dbReference type="Proteomes" id="UP000185779">
    <property type="component" value="Unassembled WGS sequence"/>
</dbReference>
<name>A0A1F2P434_9EURY</name>
<organism evidence="11 12">
    <name type="scientific">Candidatus Syntropharchaeum butanivorans</name>
    <dbReference type="NCBI Taxonomy" id="1839936"/>
    <lineage>
        <taxon>Archaea</taxon>
        <taxon>Methanobacteriati</taxon>
        <taxon>Methanobacteriota</taxon>
        <taxon>Stenosarchaea group</taxon>
        <taxon>Methanomicrobia</taxon>
        <taxon>Methanosarcinales</taxon>
        <taxon>ANME-2 cluster</taxon>
        <taxon>Candidatus Syntropharchaeum</taxon>
    </lineage>
</organism>
<gene>
    <name evidence="6 10" type="primary">uvrC</name>
    <name evidence="10" type="ORF">ENI32_05315</name>
    <name evidence="11" type="ORF">SBU_001162</name>
</gene>
<dbReference type="GO" id="GO:0003677">
    <property type="term" value="F:DNA binding"/>
    <property type="evidence" value="ECO:0007669"/>
    <property type="project" value="UniProtKB-UniRule"/>
</dbReference>
<evidence type="ECO:0000313" key="10">
    <source>
        <dbReference type="EMBL" id="HEC57285.1"/>
    </source>
</evidence>
<dbReference type="HAMAP" id="MF_00203">
    <property type="entry name" value="UvrC"/>
    <property type="match status" value="1"/>
</dbReference>
<dbReference type="InterPro" id="IPR035901">
    <property type="entry name" value="GIY-YIG_endonuc_sf"/>
</dbReference>
<comment type="function">
    <text evidence="6">The UvrABC repair system catalyzes the recognition and processing of DNA lesions. UvrC both incises the 5' and 3' sides of the lesion. The N-terminal half is responsible for the 3' incision and the C-terminal half is responsible for the 5' incision.</text>
</comment>
<reference evidence="10" key="2">
    <citation type="journal article" date="2020" name="mSystems">
        <title>Genome- and Community-Level Interaction Insights into Carbon Utilization and Element Cycling Functions of Hydrothermarchaeota in Hydrothermal Sediment.</title>
        <authorList>
            <person name="Zhou Z."/>
            <person name="Liu Y."/>
            <person name="Xu W."/>
            <person name="Pan J."/>
            <person name="Luo Z.H."/>
            <person name="Li M."/>
        </authorList>
    </citation>
    <scope>NUCLEOTIDE SEQUENCE [LARGE SCALE GENOMIC DNA]</scope>
    <source>
        <strain evidence="10">HyVt-386</strain>
    </source>
</reference>
<dbReference type="GO" id="GO:0009432">
    <property type="term" value="P:SOS response"/>
    <property type="evidence" value="ECO:0007669"/>
    <property type="project" value="UniProtKB-UniRule"/>
</dbReference>
<evidence type="ECO:0000256" key="4">
    <source>
        <dbReference type="ARBA" id="ARBA00022881"/>
    </source>
</evidence>
<dbReference type="PROSITE" id="PS50164">
    <property type="entry name" value="GIY_YIG"/>
    <property type="match status" value="1"/>
</dbReference>
<dbReference type="Proteomes" id="UP000885936">
    <property type="component" value="Unassembled WGS sequence"/>
</dbReference>
<accession>A0A1F2P434</accession>
<dbReference type="Gene3D" id="3.40.1440.10">
    <property type="entry name" value="GIY-YIG endonuclease"/>
    <property type="match status" value="1"/>
</dbReference>
<dbReference type="Pfam" id="PF01541">
    <property type="entry name" value="GIY-YIG"/>
    <property type="match status" value="1"/>
</dbReference>
<dbReference type="GO" id="GO:0005737">
    <property type="term" value="C:cytoplasm"/>
    <property type="evidence" value="ECO:0007669"/>
    <property type="project" value="UniProtKB-SubCell"/>
</dbReference>
<evidence type="ECO:0000256" key="3">
    <source>
        <dbReference type="ARBA" id="ARBA00022769"/>
    </source>
</evidence>
<proteinExistence type="inferred from homology"/>
<dbReference type="STRING" id="1839936.SBU_001162"/>
<dbReference type="InterPro" id="IPR000305">
    <property type="entry name" value="GIY-YIG_endonuc"/>
</dbReference>
<comment type="similarity">
    <text evidence="6">Belongs to the UvrC family.</text>
</comment>
<keyword evidence="6" id="KW-0742">SOS response</keyword>
<dbReference type="Pfam" id="PF08459">
    <property type="entry name" value="UvrC_RNaseH_dom"/>
    <property type="match status" value="1"/>
</dbReference>
<dbReference type="EMBL" id="LYOR01000005">
    <property type="protein sequence ID" value="OFV65980.1"/>
    <property type="molecule type" value="Genomic_DNA"/>
</dbReference>
<evidence type="ECO:0000313" key="11">
    <source>
        <dbReference type="EMBL" id="OFV65980.1"/>
    </source>
</evidence>
<evidence type="ECO:0000259" key="9">
    <source>
        <dbReference type="PROSITE" id="PS50165"/>
    </source>
</evidence>
<dbReference type="FunFam" id="3.40.1440.10:FF:000001">
    <property type="entry name" value="UvrABC system protein C"/>
    <property type="match status" value="1"/>
</dbReference>
<dbReference type="Gene3D" id="4.10.860.10">
    <property type="entry name" value="UVR domain"/>
    <property type="match status" value="1"/>
</dbReference>
<evidence type="ECO:0000313" key="12">
    <source>
        <dbReference type="Proteomes" id="UP000185779"/>
    </source>
</evidence>
<dbReference type="PROSITE" id="PS50165">
    <property type="entry name" value="UVRC"/>
    <property type="match status" value="1"/>
</dbReference>
<sequence length="584" mass="67048">MEPPVDLPAKPGVYLFRDENDRVIYIGKARSIKKRVASYFTSSENLPDKIRVMLKHAHRLEFILTETEREALILEANLIRRYRPRYNTRLTDDKSYPYIRISHDLFPSISIVRRTDEEGSYFGPFTDLRGMKRVFKLLRQIFGVRTCRQMKEGGCLNREIGLCLAPCVNDLDPEEYRERVRSVITVLEGRVEDVIDELSTAMWDASDKMEFERAASIRDGIEGLKKVFEELNIWRKGADLDIIGLKSLDNGDISFLLFMVRDGRIMGRESFLLQEGADLDDPLASLITQYYMTASMIPPALIVPYLPPDYRVLEEWLSEKRGERVVISLPRDERERKLLNLAEKGAEHLKPPKPPTSDALSTLKLALNLKRDINRIEAFDISNIGGRYAVGSMVVFEDGSFRKRDYKRFRIKTVAGIDDVRMMEEVIRRRLRSTDGSRLPDLLVLDGGRAQLNVALKVIDEAGVDVTALALAKRFEEIYLPHEKRPIRLEERSPALRLLKQIRDEAHRFAITYHRRLRGKDLDLSILDQIEGIGRRRKEALLRHFGSVDAIRSASIDELKSVSGIGDKIADRIYDLLHRQGGAA</sequence>
<dbReference type="InterPro" id="IPR003583">
    <property type="entry name" value="Hlx-hairpin-Hlx_DNA-bd_motif"/>
</dbReference>
<dbReference type="PROSITE" id="PS50151">
    <property type="entry name" value="UVR"/>
    <property type="match status" value="1"/>
</dbReference>
<dbReference type="SUPFAM" id="SSF82771">
    <property type="entry name" value="GIY-YIG endonuclease"/>
    <property type="match status" value="1"/>
</dbReference>
<dbReference type="EMBL" id="DRIE01000092">
    <property type="protein sequence ID" value="HEC57285.1"/>
    <property type="molecule type" value="Genomic_DNA"/>
</dbReference>
<dbReference type="InterPro" id="IPR036876">
    <property type="entry name" value="UVR_dom_sf"/>
</dbReference>
<dbReference type="InterPro" id="IPR001943">
    <property type="entry name" value="UVR_dom"/>
</dbReference>
<dbReference type="PANTHER" id="PTHR30562:SF1">
    <property type="entry name" value="UVRABC SYSTEM PROTEIN C"/>
    <property type="match status" value="1"/>
</dbReference>
<feature type="domain" description="UVR" evidence="7">
    <location>
        <begin position="192"/>
        <end position="227"/>
    </location>
</feature>
<keyword evidence="4 6" id="KW-0267">Excision nuclease</keyword>
<dbReference type="InterPro" id="IPR001162">
    <property type="entry name" value="UvrC_RNase_H_dom"/>
</dbReference>
<dbReference type="InterPro" id="IPR004791">
    <property type="entry name" value="UvrC"/>
</dbReference>
<evidence type="ECO:0000256" key="2">
    <source>
        <dbReference type="ARBA" id="ARBA00022763"/>
    </source>
</evidence>
<dbReference type="NCBIfam" id="TIGR00194">
    <property type="entry name" value="uvrC"/>
    <property type="match status" value="1"/>
</dbReference>